<evidence type="ECO:0000313" key="1">
    <source>
        <dbReference type="EMBL" id="MPM96168.1"/>
    </source>
</evidence>
<dbReference type="Gene3D" id="3.90.79.10">
    <property type="entry name" value="Nucleoside Triphosphate Pyrophosphohydrolase"/>
    <property type="match status" value="1"/>
</dbReference>
<proteinExistence type="predicted"/>
<dbReference type="AlphaFoldDB" id="A0A645E446"/>
<evidence type="ECO:0008006" key="2">
    <source>
        <dbReference type="Google" id="ProtNLM"/>
    </source>
</evidence>
<organism evidence="1">
    <name type="scientific">bioreactor metagenome</name>
    <dbReference type="NCBI Taxonomy" id="1076179"/>
    <lineage>
        <taxon>unclassified sequences</taxon>
        <taxon>metagenomes</taxon>
        <taxon>ecological metagenomes</taxon>
    </lineage>
</organism>
<accession>A0A645E446</accession>
<gene>
    <name evidence="1" type="ORF">SDC9_143326</name>
</gene>
<dbReference type="InterPro" id="IPR015797">
    <property type="entry name" value="NUDIX_hydrolase-like_dom_sf"/>
</dbReference>
<name>A0A645E446_9ZZZZ</name>
<reference evidence="1" key="1">
    <citation type="submission" date="2019-08" db="EMBL/GenBank/DDBJ databases">
        <authorList>
            <person name="Kucharzyk K."/>
            <person name="Murdoch R.W."/>
            <person name="Higgins S."/>
            <person name="Loffler F."/>
        </authorList>
    </citation>
    <scope>NUCLEOTIDE SEQUENCE</scope>
</reference>
<comment type="caution">
    <text evidence="1">The sequence shown here is derived from an EMBL/GenBank/DDBJ whole genome shotgun (WGS) entry which is preliminary data.</text>
</comment>
<protein>
    <recommendedName>
        <fullName evidence="2">Nudix hydrolase domain-containing protein</fullName>
    </recommendedName>
</protein>
<dbReference type="SUPFAM" id="SSF55811">
    <property type="entry name" value="Nudix"/>
    <property type="match status" value="1"/>
</dbReference>
<sequence length="107" mass="12721">MIREISEELGINVDQKSLKLLTTEKKERSFPNGLINRIFNDVYYLIIDKEISDFTIQIEELSEIIWIDYLMFKKRVLNEDSELVFKPTPINIKTLNLLDKIYSTIKH</sequence>
<dbReference type="EMBL" id="VSSQ01042570">
    <property type="protein sequence ID" value="MPM96168.1"/>
    <property type="molecule type" value="Genomic_DNA"/>
</dbReference>